<dbReference type="Pfam" id="PF22780">
    <property type="entry name" value="HI0933_like_1st"/>
    <property type="match status" value="1"/>
</dbReference>
<dbReference type="InterPro" id="IPR036188">
    <property type="entry name" value="FAD/NAD-bd_sf"/>
</dbReference>
<evidence type="ECO:0000256" key="1">
    <source>
        <dbReference type="ARBA" id="ARBA00001974"/>
    </source>
</evidence>
<protein>
    <submittedName>
        <fullName evidence="6">NAD(P)/FAD-dependent oxidoreductase</fullName>
    </submittedName>
</protein>
<dbReference type="NCBIfam" id="TIGR00275">
    <property type="entry name" value="aminoacetone oxidase family FAD-binding enzyme"/>
    <property type="match status" value="1"/>
</dbReference>
<keyword evidence="8" id="KW-1185">Reference proteome</keyword>
<feature type="domain" description="RsdA/BaiN/AoA(So)-like Rossmann fold-like" evidence="4">
    <location>
        <begin position="4"/>
        <end position="409"/>
    </location>
</feature>
<evidence type="ECO:0000259" key="4">
    <source>
        <dbReference type="Pfam" id="PF03486"/>
    </source>
</evidence>
<evidence type="ECO:0000259" key="5">
    <source>
        <dbReference type="Pfam" id="PF22780"/>
    </source>
</evidence>
<dbReference type="AlphaFoldDB" id="A0A1I2MCM3"/>
<evidence type="ECO:0000313" key="7">
    <source>
        <dbReference type="EMBL" id="SFF86981.1"/>
    </source>
</evidence>
<dbReference type="PANTHER" id="PTHR42887:SF2">
    <property type="entry name" value="OS12G0638800 PROTEIN"/>
    <property type="match status" value="1"/>
</dbReference>
<keyword evidence="3" id="KW-0274">FAD</keyword>
<proteinExistence type="predicted"/>
<dbReference type="Proteomes" id="UP000182135">
    <property type="component" value="Unassembled WGS sequence"/>
</dbReference>
<feature type="domain" description="RsdA/BaiN/AoA(So)-like insert" evidence="5">
    <location>
        <begin position="194"/>
        <end position="356"/>
    </location>
</feature>
<dbReference type="OrthoDB" id="9773233at2"/>
<dbReference type="PRINTS" id="PR00411">
    <property type="entry name" value="PNDRDTASEI"/>
</dbReference>
<sequence length="419" mass="46157">MNHHDVIIIGGGASGVMCAIACKDFGLDVVLLEGTDRICKKVLTTGNGRCNITNSSIKEPFLSYHSKNNDFFTDTLKNFSVNDTINFFSILGLPLIELENGKMYPRSLQASSVIDIFRMALDDREIPLYLNHKVNSIIKTKKGFTLSIKNSEDTFSCKKLILCTGGKSAANTGSDGSGYTLAKTLGHNIINPLPGIVQLKLNYPHLKALSGVKFNGWVDLFINDKLIRREFGEILFTDYGISGPPILQISSNASIALSMKKKVQIKIDMLPDMDEDTLINFLEGHFGMFGHRSVTESFIGIINKKLIPTILKEAHISSLHKPCYELEWEEKSNIYNLLKSWAFEVSDTNSFSNAQVTVGGVDTSEVNSNSLESKLCKNLFFCGEVLDVNGDCGGFNLQWAWSSALAAAKAVKNDITNSK</sequence>
<organism evidence="7 8">
    <name type="scientific">Clostridium cadaveris</name>
    <dbReference type="NCBI Taxonomy" id="1529"/>
    <lineage>
        <taxon>Bacteria</taxon>
        <taxon>Bacillati</taxon>
        <taxon>Bacillota</taxon>
        <taxon>Clostridia</taxon>
        <taxon>Eubacteriales</taxon>
        <taxon>Clostridiaceae</taxon>
        <taxon>Clostridium</taxon>
    </lineage>
</organism>
<dbReference type="SUPFAM" id="SSF51905">
    <property type="entry name" value="FAD/NAD(P)-binding domain"/>
    <property type="match status" value="1"/>
</dbReference>
<dbReference type="PANTHER" id="PTHR42887">
    <property type="entry name" value="OS12G0638800 PROTEIN"/>
    <property type="match status" value="1"/>
</dbReference>
<evidence type="ECO:0000313" key="8">
    <source>
        <dbReference type="Proteomes" id="UP000182135"/>
    </source>
</evidence>
<dbReference type="InterPro" id="IPR004792">
    <property type="entry name" value="BaiN-like"/>
</dbReference>
<accession>A0A1I2MCM3</accession>
<dbReference type="InterPro" id="IPR057661">
    <property type="entry name" value="RsdA/BaiN/AoA(So)_Rossmann"/>
</dbReference>
<dbReference type="Gene3D" id="3.50.50.60">
    <property type="entry name" value="FAD/NAD(P)-binding domain"/>
    <property type="match status" value="1"/>
</dbReference>
<gene>
    <name evidence="6" type="ORF">DBY38_13670</name>
    <name evidence="7" type="ORF">SAMN04487885_11346</name>
</gene>
<evidence type="ECO:0000313" key="6">
    <source>
        <dbReference type="EMBL" id="PWL51576.1"/>
    </source>
</evidence>
<dbReference type="Gene3D" id="1.10.8.260">
    <property type="entry name" value="HI0933 insert domain-like"/>
    <property type="match status" value="1"/>
</dbReference>
<reference evidence="7 8" key="1">
    <citation type="submission" date="2016-10" db="EMBL/GenBank/DDBJ databases">
        <authorList>
            <person name="de Groot N.N."/>
        </authorList>
    </citation>
    <scope>NUCLEOTIDE SEQUENCE [LARGE SCALE GENOMIC DNA]</scope>
    <source>
        <strain evidence="7 8">NLAE-zl-G419</strain>
    </source>
</reference>
<dbReference type="InterPro" id="IPR055178">
    <property type="entry name" value="RsdA/BaiN/AoA(So)-like_dom"/>
</dbReference>
<dbReference type="eggNOG" id="COG2081">
    <property type="taxonomic scope" value="Bacteria"/>
</dbReference>
<reference evidence="6 9" key="2">
    <citation type="submission" date="2018-03" db="EMBL/GenBank/DDBJ databases">
        <title>The uncultured portion of the human microbiome is neutrally assembled.</title>
        <authorList>
            <person name="Jeraldo P."/>
            <person name="Boardman L."/>
            <person name="White B.A."/>
            <person name="Nelson H."/>
            <person name="Goldenfeld N."/>
            <person name="Chia N."/>
        </authorList>
    </citation>
    <scope>NUCLEOTIDE SEQUENCE [LARGE SCALE GENOMIC DNA]</scope>
    <source>
        <strain evidence="6">CIM:MAG 903</strain>
    </source>
</reference>
<dbReference type="InterPro" id="IPR023166">
    <property type="entry name" value="BaiN-like_dom_sf"/>
</dbReference>
<dbReference type="EMBL" id="QAMZ01000055">
    <property type="protein sequence ID" value="PWL51576.1"/>
    <property type="molecule type" value="Genomic_DNA"/>
</dbReference>
<name>A0A1I2MCM3_9CLOT</name>
<dbReference type="SUPFAM" id="SSF160996">
    <property type="entry name" value="HI0933 insert domain-like"/>
    <property type="match status" value="1"/>
</dbReference>
<evidence type="ECO:0000256" key="3">
    <source>
        <dbReference type="ARBA" id="ARBA00022827"/>
    </source>
</evidence>
<dbReference type="Pfam" id="PF03486">
    <property type="entry name" value="HI0933_like"/>
    <property type="match status" value="1"/>
</dbReference>
<dbReference type="EMBL" id="FOOE01000013">
    <property type="protein sequence ID" value="SFF86981.1"/>
    <property type="molecule type" value="Genomic_DNA"/>
</dbReference>
<dbReference type="RefSeq" id="WP_027639307.1">
    <property type="nucleotide sequence ID" value="NZ_CABMJC010000021.1"/>
</dbReference>
<comment type="cofactor">
    <cofactor evidence="1">
        <name>FAD</name>
        <dbReference type="ChEBI" id="CHEBI:57692"/>
    </cofactor>
</comment>
<evidence type="ECO:0000313" key="9">
    <source>
        <dbReference type="Proteomes" id="UP000246114"/>
    </source>
</evidence>
<dbReference type="Gene3D" id="2.40.30.10">
    <property type="entry name" value="Translation factors"/>
    <property type="match status" value="1"/>
</dbReference>
<dbReference type="Proteomes" id="UP000246114">
    <property type="component" value="Unassembled WGS sequence"/>
</dbReference>
<keyword evidence="2" id="KW-0285">Flavoprotein</keyword>
<evidence type="ECO:0000256" key="2">
    <source>
        <dbReference type="ARBA" id="ARBA00022630"/>
    </source>
</evidence>